<sequence>MKDQKITQDKLSQVIGCSRHKLNSYLCFAKVSDTIWKAVGNTSKVSAKTAETIHGLEKNGKAYVDALIDLAEEIRKGTGTHRLTRMVNAIIVGEDSEIIEDGVIKLPSGAIIGTWKNNNLKLAKHLDIDQDKFIKHLIKFF</sequence>
<dbReference type="SUPFAM" id="SSF109709">
    <property type="entry name" value="KorB DNA-binding domain-like"/>
    <property type="match status" value="1"/>
</dbReference>
<keyword evidence="2" id="KW-1185">Reference proteome</keyword>
<dbReference type="Gene3D" id="1.10.10.2830">
    <property type="match status" value="1"/>
</dbReference>
<organism evidence="1 2">
    <name type="scientific">Candidatus Megaera venefica</name>
    <dbReference type="NCBI Taxonomy" id="2055910"/>
    <lineage>
        <taxon>Bacteria</taxon>
        <taxon>Pseudomonadati</taxon>
        <taxon>Pseudomonadota</taxon>
        <taxon>Alphaproteobacteria</taxon>
        <taxon>Rickettsiales</taxon>
        <taxon>Rickettsiaceae</taxon>
        <taxon>Candidatus Megaera</taxon>
    </lineage>
</organism>
<protein>
    <submittedName>
        <fullName evidence="1">Uncharacterized protein</fullName>
    </submittedName>
</protein>
<evidence type="ECO:0000313" key="2">
    <source>
        <dbReference type="Proteomes" id="UP001291687"/>
    </source>
</evidence>
<comment type="caution">
    <text evidence="1">The sequence shown here is derived from an EMBL/GenBank/DDBJ whole genome shotgun (WGS) entry which is preliminary data.</text>
</comment>
<accession>A0ABU5NEP0</accession>
<name>A0ABU5NEP0_9RICK</name>
<evidence type="ECO:0000313" key="1">
    <source>
        <dbReference type="EMBL" id="MEA0971634.1"/>
    </source>
</evidence>
<dbReference type="EMBL" id="JARJFB010000197">
    <property type="protein sequence ID" value="MEA0971634.1"/>
    <property type="molecule type" value="Genomic_DNA"/>
</dbReference>
<proteinExistence type="predicted"/>
<reference evidence="1 2" key="1">
    <citation type="submission" date="2023-03" db="EMBL/GenBank/DDBJ databases">
        <title>Host association and intracellularity evolved multiple times independently in the Rickettsiales.</title>
        <authorList>
            <person name="Castelli M."/>
            <person name="Nardi T."/>
            <person name="Gammuto L."/>
            <person name="Bellinzona G."/>
            <person name="Sabaneyeva E."/>
            <person name="Potekhin A."/>
            <person name="Serra V."/>
            <person name="Petroni G."/>
            <person name="Sassera D."/>
        </authorList>
    </citation>
    <scope>NUCLEOTIDE SEQUENCE [LARGE SCALE GENOMIC DNA]</scope>
    <source>
        <strain evidence="1 2">Sr 2-6</strain>
    </source>
</reference>
<dbReference type="Proteomes" id="UP001291687">
    <property type="component" value="Unassembled WGS sequence"/>
</dbReference>
<gene>
    <name evidence="1" type="ORF">Megvenef_01618</name>
</gene>